<feature type="region of interest" description="Disordered" evidence="1">
    <location>
        <begin position="1"/>
        <end position="38"/>
    </location>
</feature>
<reference evidence="2" key="1">
    <citation type="journal article" date="2014" name="Nat. Commun.">
        <title>The rainbow trout genome provides novel insights into evolution after whole-genome duplication in vertebrates.</title>
        <authorList>
            <person name="Berthelot C."/>
            <person name="Brunet F."/>
            <person name="Chalopin D."/>
            <person name="Juanchich A."/>
            <person name="Bernard M."/>
            <person name="Noel B."/>
            <person name="Bento P."/>
            <person name="Da Silva C."/>
            <person name="Labadie K."/>
            <person name="Alberti A."/>
            <person name="Aury J.M."/>
            <person name="Louis A."/>
            <person name="Dehais P."/>
            <person name="Bardou P."/>
            <person name="Montfort J."/>
            <person name="Klopp C."/>
            <person name="Cabau C."/>
            <person name="Gaspin C."/>
            <person name="Thorgaard G.H."/>
            <person name="Boussaha M."/>
            <person name="Quillet E."/>
            <person name="Guyomard R."/>
            <person name="Galiana D."/>
            <person name="Bobe J."/>
            <person name="Volff J.N."/>
            <person name="Genet C."/>
            <person name="Wincker P."/>
            <person name="Jaillon O."/>
            <person name="Roest Crollius H."/>
            <person name="Guiguen Y."/>
        </authorList>
    </citation>
    <scope>NUCLEOTIDE SEQUENCE [LARGE SCALE GENOMIC DNA]</scope>
</reference>
<accession>A0A060YXY0</accession>
<evidence type="ECO:0000313" key="2">
    <source>
        <dbReference type="EMBL" id="CDQ93890.1"/>
    </source>
</evidence>
<evidence type="ECO:0000313" key="3">
    <source>
        <dbReference type="Proteomes" id="UP000193380"/>
    </source>
</evidence>
<dbReference type="Proteomes" id="UP000193380">
    <property type="component" value="Unassembled WGS sequence"/>
</dbReference>
<protein>
    <submittedName>
        <fullName evidence="2">Uncharacterized protein</fullName>
    </submittedName>
</protein>
<dbReference type="AlphaFoldDB" id="A0A060YXY0"/>
<proteinExistence type="predicted"/>
<feature type="compositionally biased region" description="Polar residues" evidence="1">
    <location>
        <begin position="9"/>
        <end position="18"/>
    </location>
</feature>
<name>A0A060YXY0_ONCMY</name>
<feature type="region of interest" description="Disordered" evidence="1">
    <location>
        <begin position="126"/>
        <end position="147"/>
    </location>
</feature>
<dbReference type="STRING" id="8022.A0A060YXY0"/>
<dbReference type="EMBL" id="FR916258">
    <property type="protein sequence ID" value="CDQ93890.1"/>
    <property type="molecule type" value="Genomic_DNA"/>
</dbReference>
<organism evidence="2 3">
    <name type="scientific">Oncorhynchus mykiss</name>
    <name type="common">Rainbow trout</name>
    <name type="synonym">Salmo gairdneri</name>
    <dbReference type="NCBI Taxonomy" id="8022"/>
    <lineage>
        <taxon>Eukaryota</taxon>
        <taxon>Metazoa</taxon>
        <taxon>Chordata</taxon>
        <taxon>Craniata</taxon>
        <taxon>Vertebrata</taxon>
        <taxon>Euteleostomi</taxon>
        <taxon>Actinopterygii</taxon>
        <taxon>Neopterygii</taxon>
        <taxon>Teleostei</taxon>
        <taxon>Protacanthopterygii</taxon>
        <taxon>Salmoniformes</taxon>
        <taxon>Salmonidae</taxon>
        <taxon>Salmoninae</taxon>
        <taxon>Oncorhynchus</taxon>
    </lineage>
</organism>
<feature type="compositionally biased region" description="Basic and acidic residues" evidence="1">
    <location>
        <begin position="19"/>
        <end position="38"/>
    </location>
</feature>
<reference evidence="2" key="2">
    <citation type="submission" date="2014-03" db="EMBL/GenBank/DDBJ databases">
        <authorList>
            <person name="Genoscope - CEA"/>
        </authorList>
    </citation>
    <scope>NUCLEOTIDE SEQUENCE</scope>
</reference>
<dbReference type="PaxDb" id="8022-A0A060YXY0"/>
<sequence length="165" mass="19183">MDAKDSEMSDTLSPSQNRSSDDTSDELRMANLEPGDREQVIHHLHRELLEAQELANTGKQKCLELQALLEEERRSNRQQTKESAKQIQYLQSEYSTDQYLQTEESAKQIQYLQREDGTDRYLQREDGTDRSLQREDGTDRSLQREDGTDRYLQWELTRANLGAAG</sequence>
<evidence type="ECO:0000256" key="1">
    <source>
        <dbReference type="SAM" id="MobiDB-lite"/>
    </source>
</evidence>
<gene>
    <name evidence="2" type="ORF">GSONMT00046513001</name>
</gene>